<dbReference type="EMBL" id="JASVWF010000007">
    <property type="protein sequence ID" value="MDL5159394.1"/>
    <property type="molecule type" value="Genomic_DNA"/>
</dbReference>
<name>A0ABT7MFF5_9PSEU</name>
<keyword evidence="1" id="KW-1133">Transmembrane helix</keyword>
<keyword evidence="3" id="KW-1185">Reference proteome</keyword>
<protein>
    <submittedName>
        <fullName evidence="2">Uncharacterized protein</fullName>
    </submittedName>
</protein>
<evidence type="ECO:0000313" key="2">
    <source>
        <dbReference type="EMBL" id="MDL5159394.1"/>
    </source>
</evidence>
<feature type="transmembrane region" description="Helical" evidence="1">
    <location>
        <begin position="84"/>
        <end position="106"/>
    </location>
</feature>
<dbReference type="RefSeq" id="WP_286055982.1">
    <property type="nucleotide sequence ID" value="NZ_JASVWF010000007.1"/>
</dbReference>
<evidence type="ECO:0000256" key="1">
    <source>
        <dbReference type="SAM" id="Phobius"/>
    </source>
</evidence>
<keyword evidence="1" id="KW-0812">Transmembrane</keyword>
<sequence length="152" mass="15394">MPLLAADVRAACVSKPLAPRLLLGMAVFDGLHGALLLLGGEGGVSSPSFRAIRAYGGFELWGWGSLAIGVALLAAAATSRTAVWLVATVGTVAWALYVAGFVAALLEPSGPPLPAPPGGVAPSPALVGPLVTALPTAGHLLVATYFHHLWRE</sequence>
<reference evidence="2 3" key="1">
    <citation type="submission" date="2023-06" db="EMBL/GenBank/DDBJ databases">
        <title>Actinomycetospora Odt1-22.</title>
        <authorList>
            <person name="Supong K."/>
        </authorList>
    </citation>
    <scope>NUCLEOTIDE SEQUENCE [LARGE SCALE GENOMIC DNA]</scope>
    <source>
        <strain evidence="2 3">Odt1-22</strain>
    </source>
</reference>
<feature type="transmembrane region" description="Helical" evidence="1">
    <location>
        <begin position="60"/>
        <end position="77"/>
    </location>
</feature>
<comment type="caution">
    <text evidence="2">The sequence shown here is derived from an EMBL/GenBank/DDBJ whole genome shotgun (WGS) entry which is preliminary data.</text>
</comment>
<organism evidence="2 3">
    <name type="scientific">Actinomycetospora termitidis</name>
    <dbReference type="NCBI Taxonomy" id="3053470"/>
    <lineage>
        <taxon>Bacteria</taxon>
        <taxon>Bacillati</taxon>
        <taxon>Actinomycetota</taxon>
        <taxon>Actinomycetes</taxon>
        <taxon>Pseudonocardiales</taxon>
        <taxon>Pseudonocardiaceae</taxon>
        <taxon>Actinomycetospora</taxon>
    </lineage>
</organism>
<accession>A0ABT7MFF5</accession>
<dbReference type="Proteomes" id="UP001231924">
    <property type="component" value="Unassembled WGS sequence"/>
</dbReference>
<gene>
    <name evidence="2" type="ORF">QRT03_25735</name>
</gene>
<keyword evidence="1" id="KW-0472">Membrane</keyword>
<feature type="transmembrane region" description="Helical" evidence="1">
    <location>
        <begin position="21"/>
        <end position="40"/>
    </location>
</feature>
<feature type="transmembrane region" description="Helical" evidence="1">
    <location>
        <begin position="126"/>
        <end position="146"/>
    </location>
</feature>
<evidence type="ECO:0000313" key="3">
    <source>
        <dbReference type="Proteomes" id="UP001231924"/>
    </source>
</evidence>
<proteinExistence type="predicted"/>